<sequence length="108" mass="12675">MKLLEKERRRLRRKYLKKVAHRGFNYHAYDKWLDWEFARTGIPLLPGAIVSYADGLTTAATILLAAGAPFSLFWFGFVMWTWLSVAARLSDKQYMLVTRKLLSKEYSR</sequence>
<keyword evidence="1" id="KW-0812">Transmembrane</keyword>
<comment type="caution">
    <text evidence="2">The sequence shown here is derived from an EMBL/GenBank/DDBJ whole genome shotgun (WGS) entry which is preliminary data.</text>
</comment>
<dbReference type="AlphaFoldDB" id="A0A396RQD7"/>
<keyword evidence="1" id="KW-1133">Transmembrane helix</keyword>
<feature type="transmembrane region" description="Helical" evidence="1">
    <location>
        <begin position="72"/>
        <end position="90"/>
    </location>
</feature>
<keyword evidence="1" id="KW-0472">Membrane</keyword>
<reference evidence="2 3" key="1">
    <citation type="submission" date="2018-08" db="EMBL/GenBank/DDBJ databases">
        <title>The multiple taxonomic identification of Sphingomonas gilva.</title>
        <authorList>
            <person name="Zhu D."/>
            <person name="Zheng S."/>
        </authorList>
    </citation>
    <scope>NUCLEOTIDE SEQUENCE [LARGE SCALE GENOMIC DNA]</scope>
    <source>
        <strain evidence="2 3">ZDH117</strain>
    </source>
</reference>
<protein>
    <submittedName>
        <fullName evidence="2">Uncharacterized protein</fullName>
    </submittedName>
</protein>
<name>A0A396RQD7_9SPHN</name>
<keyword evidence="3" id="KW-1185">Reference proteome</keyword>
<evidence type="ECO:0000313" key="2">
    <source>
        <dbReference type="EMBL" id="RHW18156.1"/>
    </source>
</evidence>
<evidence type="ECO:0000313" key="3">
    <source>
        <dbReference type="Proteomes" id="UP000266693"/>
    </source>
</evidence>
<gene>
    <name evidence="2" type="ORF">D1610_06635</name>
</gene>
<dbReference type="RefSeq" id="WP_118863346.1">
    <property type="nucleotide sequence ID" value="NZ_QWLV01000002.1"/>
</dbReference>
<dbReference type="EMBL" id="QWLV01000002">
    <property type="protein sequence ID" value="RHW18156.1"/>
    <property type="molecule type" value="Genomic_DNA"/>
</dbReference>
<organism evidence="2 3">
    <name type="scientific">Sphingomonas gilva</name>
    <dbReference type="NCBI Taxonomy" id="2305907"/>
    <lineage>
        <taxon>Bacteria</taxon>
        <taxon>Pseudomonadati</taxon>
        <taxon>Pseudomonadota</taxon>
        <taxon>Alphaproteobacteria</taxon>
        <taxon>Sphingomonadales</taxon>
        <taxon>Sphingomonadaceae</taxon>
        <taxon>Sphingomonas</taxon>
    </lineage>
</organism>
<dbReference type="Proteomes" id="UP000266693">
    <property type="component" value="Unassembled WGS sequence"/>
</dbReference>
<evidence type="ECO:0000256" key="1">
    <source>
        <dbReference type="SAM" id="Phobius"/>
    </source>
</evidence>
<accession>A0A396RQD7</accession>
<proteinExistence type="predicted"/>